<keyword evidence="4" id="KW-1185">Reference proteome</keyword>
<comment type="caution">
    <text evidence="3">The sequence shown here is derived from an EMBL/GenBank/DDBJ whole genome shotgun (WGS) entry which is preliminary data.</text>
</comment>
<feature type="domain" description="Endonuclease/exonuclease/phosphatase" evidence="2">
    <location>
        <begin position="19"/>
        <end position="255"/>
    </location>
</feature>
<keyword evidence="3" id="KW-0255">Endonuclease</keyword>
<dbReference type="CDD" id="cd09079">
    <property type="entry name" value="RgfB-like"/>
    <property type="match status" value="1"/>
</dbReference>
<evidence type="ECO:0000259" key="2">
    <source>
        <dbReference type="Pfam" id="PF03372"/>
    </source>
</evidence>
<proteinExistence type="predicted"/>
<dbReference type="InterPro" id="IPR051547">
    <property type="entry name" value="TDP2-like"/>
</dbReference>
<name>A0ABN1LIQ4_9CLOT</name>
<reference evidence="3 4" key="1">
    <citation type="journal article" date="2019" name="Int. J. Syst. Evol. Microbiol.">
        <title>The Global Catalogue of Microorganisms (GCM) 10K type strain sequencing project: providing services to taxonomists for standard genome sequencing and annotation.</title>
        <authorList>
            <consortium name="The Broad Institute Genomics Platform"/>
            <consortium name="The Broad Institute Genome Sequencing Center for Infectious Disease"/>
            <person name="Wu L."/>
            <person name="Ma J."/>
        </authorList>
    </citation>
    <scope>NUCLEOTIDE SEQUENCE [LARGE SCALE GENOMIC DNA]</scope>
    <source>
        <strain evidence="3 4">JCM 6485</strain>
    </source>
</reference>
<dbReference type="InterPro" id="IPR005135">
    <property type="entry name" value="Endo/exonuclease/phosphatase"/>
</dbReference>
<dbReference type="SUPFAM" id="SSF56219">
    <property type="entry name" value="DNase I-like"/>
    <property type="match status" value="1"/>
</dbReference>
<dbReference type="PANTHER" id="PTHR15822">
    <property type="entry name" value="TRAF AND TNF RECEPTOR-ASSOCIATED PROTEIN"/>
    <property type="match status" value="1"/>
</dbReference>
<dbReference type="GO" id="GO:0004519">
    <property type="term" value="F:endonuclease activity"/>
    <property type="evidence" value="ECO:0007669"/>
    <property type="project" value="UniProtKB-KW"/>
</dbReference>
<dbReference type="Gene3D" id="3.60.10.10">
    <property type="entry name" value="Endonuclease/exonuclease/phosphatase"/>
    <property type="match status" value="1"/>
</dbReference>
<evidence type="ECO:0000256" key="1">
    <source>
        <dbReference type="ARBA" id="ARBA00022801"/>
    </source>
</evidence>
<sequence>MKLLTLNCHSWQETHQIEKIKYLAKVIVEKKYDVIALQEVSQSTDLDIIFDNIRIDNYAVILINEIKKFGGYNYNLVWDFSHIGYDKYEEGLAILSRHDILEKESFYITKNKSIDYWKSRKIVKAVIEINNKTIDFYSCHLGWWNDCDESFEYQVNELCNKAKEGNEVSFLMGDFNNNALIRNEGYDFIKSKGLIDTYEISKIKDSGITVREKIDGWNDNVDDLRIDIIFTNRKANVLESKIIFNNVNKDIVSDHYGLEVLIDNL</sequence>
<evidence type="ECO:0000313" key="3">
    <source>
        <dbReference type="EMBL" id="GAA0856585.1"/>
    </source>
</evidence>
<gene>
    <name evidence="3" type="ORF">GCM10008916_06670</name>
</gene>
<keyword evidence="1" id="KW-0378">Hydrolase</keyword>
<protein>
    <submittedName>
        <fullName evidence="3">Endonuclease/exonuclease/phosphatase family protein</fullName>
    </submittedName>
</protein>
<dbReference type="PANTHER" id="PTHR15822:SF23">
    <property type="entry name" value="ENDONUCLEASE_EXONUCLEASE_PHOSPHATASE FAMILY PROTEIN"/>
    <property type="match status" value="1"/>
</dbReference>
<dbReference type="RefSeq" id="WP_045726041.1">
    <property type="nucleotide sequence ID" value="NZ_BAAACO010000001.1"/>
</dbReference>
<dbReference type="Pfam" id="PF03372">
    <property type="entry name" value="Exo_endo_phos"/>
    <property type="match status" value="1"/>
</dbReference>
<accession>A0ABN1LIQ4</accession>
<organism evidence="3 4">
    <name type="scientific">Clostridium nitritogenes</name>
    <dbReference type="NCBI Taxonomy" id="83340"/>
    <lineage>
        <taxon>Bacteria</taxon>
        <taxon>Bacillati</taxon>
        <taxon>Bacillota</taxon>
        <taxon>Clostridia</taxon>
        <taxon>Eubacteriales</taxon>
        <taxon>Clostridiaceae</taxon>
        <taxon>Clostridium</taxon>
    </lineage>
</organism>
<dbReference type="EMBL" id="BAAACO010000001">
    <property type="protein sequence ID" value="GAA0856585.1"/>
    <property type="molecule type" value="Genomic_DNA"/>
</dbReference>
<evidence type="ECO:0000313" key="4">
    <source>
        <dbReference type="Proteomes" id="UP001501764"/>
    </source>
</evidence>
<keyword evidence="3" id="KW-0540">Nuclease</keyword>
<dbReference type="Proteomes" id="UP001501764">
    <property type="component" value="Unassembled WGS sequence"/>
</dbReference>
<dbReference type="InterPro" id="IPR036691">
    <property type="entry name" value="Endo/exonu/phosph_ase_sf"/>
</dbReference>